<name>A0AAD2FML9_9STRA</name>
<protein>
    <submittedName>
        <fullName evidence="1">Uncharacterized protein</fullName>
    </submittedName>
</protein>
<gene>
    <name evidence="1" type="ORF">CYCCA115_LOCUS10217</name>
</gene>
<proteinExistence type="predicted"/>
<dbReference type="EMBL" id="CAKOGP040001567">
    <property type="protein sequence ID" value="CAJ1946076.1"/>
    <property type="molecule type" value="Genomic_DNA"/>
</dbReference>
<dbReference type="Proteomes" id="UP001295423">
    <property type="component" value="Unassembled WGS sequence"/>
</dbReference>
<evidence type="ECO:0000313" key="2">
    <source>
        <dbReference type="Proteomes" id="UP001295423"/>
    </source>
</evidence>
<comment type="caution">
    <text evidence="1">The sequence shown here is derived from an EMBL/GenBank/DDBJ whole genome shotgun (WGS) entry which is preliminary data.</text>
</comment>
<dbReference type="AlphaFoldDB" id="A0AAD2FML9"/>
<accession>A0AAD2FML9</accession>
<evidence type="ECO:0000313" key="1">
    <source>
        <dbReference type="EMBL" id="CAJ1946076.1"/>
    </source>
</evidence>
<organism evidence="1 2">
    <name type="scientific">Cylindrotheca closterium</name>
    <dbReference type="NCBI Taxonomy" id="2856"/>
    <lineage>
        <taxon>Eukaryota</taxon>
        <taxon>Sar</taxon>
        <taxon>Stramenopiles</taxon>
        <taxon>Ochrophyta</taxon>
        <taxon>Bacillariophyta</taxon>
        <taxon>Bacillariophyceae</taxon>
        <taxon>Bacillariophycidae</taxon>
        <taxon>Bacillariales</taxon>
        <taxon>Bacillariaceae</taxon>
        <taxon>Cylindrotheca</taxon>
    </lineage>
</organism>
<reference evidence="1" key="1">
    <citation type="submission" date="2023-08" db="EMBL/GenBank/DDBJ databases">
        <authorList>
            <person name="Audoor S."/>
            <person name="Bilcke G."/>
        </authorList>
    </citation>
    <scope>NUCLEOTIDE SEQUENCE</scope>
</reference>
<keyword evidence="2" id="KW-1185">Reference proteome</keyword>
<sequence length="192" mass="21293">MTLEFLVVPNTVKRVGIETYIKLLKKHKIESNEENPVDADNRMETEEIEEDKPTIEQHDVPAEQRTAVSSTIPEQATALNSSFDLLVSNLSGMNISGNSSIGSPSPIFGTTSYGSHSFSSPCGFGSPPTRTRPSYPIHNCLFPPLQLLLQTSFSKDRKIVFPSLMRPTDPGTLRLKKGHRDLIFHSPMIELV</sequence>